<evidence type="ECO:0000313" key="3">
    <source>
        <dbReference type="Proteomes" id="UP000265431"/>
    </source>
</evidence>
<dbReference type="RefSeq" id="WP_119380582.1">
    <property type="nucleotide sequence ID" value="NZ_QWGB01000009.1"/>
</dbReference>
<feature type="domain" description="AB hydrolase-1" evidence="1">
    <location>
        <begin position="65"/>
        <end position="309"/>
    </location>
</feature>
<organism evidence="2 3">
    <name type="scientific">Henriciella barbarensis</name>
    <dbReference type="NCBI Taxonomy" id="86342"/>
    <lineage>
        <taxon>Bacteria</taxon>
        <taxon>Pseudomonadati</taxon>
        <taxon>Pseudomonadota</taxon>
        <taxon>Alphaproteobacteria</taxon>
        <taxon>Hyphomonadales</taxon>
        <taxon>Hyphomonadaceae</taxon>
        <taxon>Henriciella</taxon>
    </lineage>
</organism>
<dbReference type="GO" id="GO:0016787">
    <property type="term" value="F:hydrolase activity"/>
    <property type="evidence" value="ECO:0007669"/>
    <property type="project" value="UniProtKB-KW"/>
</dbReference>
<sequence>MSDGNFPNKTLGADEMPLARYDGEKPPAPDWFNWAIAQEASESSVEVDGAKIAYRCWGDTSKPGLLLAHGNGAHSRWWDFIAPFLTTDYYVVAPTFSGMGDSEWRDAYSFPVFNREQLAVSEHAGLFNHAEKPIIVSHSFGGIISLNTTISEGGEKFAGAVIVDSHLEPPGDERPRPPRRTRANRIYASFNDALARFRLAPPQPCDNHYIVDYIARHSITTMKGEDGEEGYSWKFDPFIFNSLMDEWNDVDLTGLETRCPIVFMRGGLSELVPDRVADYMCSLQDPPVPMITVPEAYHHVMLDQPLAFVSSIRGLLAGWPGRR</sequence>
<keyword evidence="3" id="KW-1185">Reference proteome</keyword>
<comment type="caution">
    <text evidence="2">The sequence shown here is derived from an EMBL/GenBank/DDBJ whole genome shotgun (WGS) entry which is preliminary data.</text>
</comment>
<dbReference type="OrthoDB" id="9804723at2"/>
<accession>A0A399QRG4</accession>
<dbReference type="InterPro" id="IPR000073">
    <property type="entry name" value="AB_hydrolase_1"/>
</dbReference>
<name>A0A399QRG4_9PROT</name>
<evidence type="ECO:0000259" key="1">
    <source>
        <dbReference type="Pfam" id="PF12697"/>
    </source>
</evidence>
<keyword evidence="2" id="KW-0378">Hydrolase</keyword>
<dbReference type="PANTHER" id="PTHR42886">
    <property type="entry name" value="RE40534P-RELATED"/>
    <property type="match status" value="1"/>
</dbReference>
<protein>
    <submittedName>
        <fullName evidence="2">Alpha/beta hydrolase</fullName>
    </submittedName>
</protein>
<dbReference type="Pfam" id="PF12697">
    <property type="entry name" value="Abhydrolase_6"/>
    <property type="match status" value="1"/>
</dbReference>
<gene>
    <name evidence="2" type="ORF">D1224_14055</name>
</gene>
<dbReference type="Proteomes" id="UP000265431">
    <property type="component" value="Unassembled WGS sequence"/>
</dbReference>
<proteinExistence type="predicted"/>
<dbReference type="Gene3D" id="3.40.50.1820">
    <property type="entry name" value="alpha/beta hydrolase"/>
    <property type="match status" value="1"/>
</dbReference>
<dbReference type="EMBL" id="QWGB01000009">
    <property type="protein sequence ID" value="RIJ21430.1"/>
    <property type="molecule type" value="Genomic_DNA"/>
</dbReference>
<dbReference type="AlphaFoldDB" id="A0A399QRG4"/>
<dbReference type="InterPro" id="IPR029058">
    <property type="entry name" value="AB_hydrolase_fold"/>
</dbReference>
<evidence type="ECO:0000313" key="2">
    <source>
        <dbReference type="EMBL" id="RIJ21430.1"/>
    </source>
</evidence>
<reference evidence="2 3" key="1">
    <citation type="submission" date="2018-08" db="EMBL/GenBank/DDBJ databases">
        <title>Henriciella mobilis sp. nov., isolated from seawater.</title>
        <authorList>
            <person name="Cheng H."/>
            <person name="Wu Y.-H."/>
            <person name="Xu X.-W."/>
            <person name="Guo L.-L."/>
        </authorList>
    </citation>
    <scope>NUCLEOTIDE SEQUENCE [LARGE SCALE GENOMIC DNA]</scope>
    <source>
        <strain evidence="2 3">CCUG66934</strain>
    </source>
</reference>
<dbReference type="SUPFAM" id="SSF53474">
    <property type="entry name" value="alpha/beta-Hydrolases"/>
    <property type="match status" value="1"/>
</dbReference>
<dbReference type="PANTHER" id="PTHR42886:SF29">
    <property type="entry name" value="PUMMELIG, ISOFORM A"/>
    <property type="match status" value="1"/>
</dbReference>